<dbReference type="OrthoDB" id="6105938at2759"/>
<dbReference type="STRING" id="946122.A0A0C2SP95"/>
<name>A0A0C2SP95_AMAMK</name>
<feature type="domain" description="RING-type" evidence="6">
    <location>
        <begin position="10"/>
        <end position="50"/>
    </location>
</feature>
<reference evidence="7 8" key="1">
    <citation type="submission" date="2014-04" db="EMBL/GenBank/DDBJ databases">
        <title>Evolutionary Origins and Diversification of the Mycorrhizal Mutualists.</title>
        <authorList>
            <consortium name="DOE Joint Genome Institute"/>
            <consortium name="Mycorrhizal Genomics Consortium"/>
            <person name="Kohler A."/>
            <person name="Kuo A."/>
            <person name="Nagy L.G."/>
            <person name="Floudas D."/>
            <person name="Copeland A."/>
            <person name="Barry K.W."/>
            <person name="Cichocki N."/>
            <person name="Veneault-Fourrey C."/>
            <person name="LaButti K."/>
            <person name="Lindquist E.A."/>
            <person name="Lipzen A."/>
            <person name="Lundell T."/>
            <person name="Morin E."/>
            <person name="Murat C."/>
            <person name="Riley R."/>
            <person name="Ohm R."/>
            <person name="Sun H."/>
            <person name="Tunlid A."/>
            <person name="Henrissat B."/>
            <person name="Grigoriev I.V."/>
            <person name="Hibbett D.S."/>
            <person name="Martin F."/>
        </authorList>
    </citation>
    <scope>NUCLEOTIDE SEQUENCE [LARGE SCALE GENOMIC DNA]</scope>
    <source>
        <strain evidence="7 8">Koide BX008</strain>
    </source>
</reference>
<protein>
    <recommendedName>
        <fullName evidence="6">RING-type domain-containing protein</fullName>
    </recommendedName>
</protein>
<keyword evidence="5" id="KW-0175">Coiled coil</keyword>
<dbReference type="SUPFAM" id="SSF57850">
    <property type="entry name" value="RING/U-box"/>
    <property type="match status" value="1"/>
</dbReference>
<dbReference type="GO" id="GO:0008270">
    <property type="term" value="F:zinc ion binding"/>
    <property type="evidence" value="ECO:0007669"/>
    <property type="project" value="UniProtKB-KW"/>
</dbReference>
<dbReference type="SMART" id="SM00184">
    <property type="entry name" value="RING"/>
    <property type="match status" value="1"/>
</dbReference>
<dbReference type="InterPro" id="IPR017907">
    <property type="entry name" value="Znf_RING_CS"/>
</dbReference>
<evidence type="ECO:0000256" key="3">
    <source>
        <dbReference type="ARBA" id="ARBA00022833"/>
    </source>
</evidence>
<feature type="coiled-coil region" evidence="5">
    <location>
        <begin position="137"/>
        <end position="171"/>
    </location>
</feature>
<proteinExistence type="predicted"/>
<sequence>MLTLGANSTCDVCLEHFGTDHKAPYSIHCGHVFCFDCIRRVSPPECPLCRTPYLPGKWLKLHVDLSALPLTGTEKEARRLQEAIGEVTTLGSSEANSRQLINECRVFLQAQPRSTYADLRVAYRMLSYLCEVKTSLRTQNATNLQHLKDEVAQLEDDKSELQRRLAASEASRDKDKQFATDLESRLNTYVTRAESSYQTLSYVVISLVMWIKAEHFSSAK</sequence>
<evidence type="ECO:0000313" key="7">
    <source>
        <dbReference type="EMBL" id="KIL65035.1"/>
    </source>
</evidence>
<keyword evidence="2 4" id="KW-0863">Zinc-finger</keyword>
<organism evidence="7 8">
    <name type="scientific">Amanita muscaria (strain Koide BX008)</name>
    <dbReference type="NCBI Taxonomy" id="946122"/>
    <lineage>
        <taxon>Eukaryota</taxon>
        <taxon>Fungi</taxon>
        <taxon>Dikarya</taxon>
        <taxon>Basidiomycota</taxon>
        <taxon>Agaricomycotina</taxon>
        <taxon>Agaricomycetes</taxon>
        <taxon>Agaricomycetidae</taxon>
        <taxon>Agaricales</taxon>
        <taxon>Pluteineae</taxon>
        <taxon>Amanitaceae</taxon>
        <taxon>Amanita</taxon>
    </lineage>
</organism>
<keyword evidence="3" id="KW-0862">Zinc</keyword>
<gene>
    <name evidence="7" type="ORF">M378DRAFT_77391</name>
</gene>
<evidence type="ECO:0000256" key="1">
    <source>
        <dbReference type="ARBA" id="ARBA00022723"/>
    </source>
</evidence>
<dbReference type="AlphaFoldDB" id="A0A0C2SP95"/>
<dbReference type="HOGENOM" id="CLU_093946_1_0_1"/>
<dbReference type="EMBL" id="KN818245">
    <property type="protein sequence ID" value="KIL65035.1"/>
    <property type="molecule type" value="Genomic_DNA"/>
</dbReference>
<evidence type="ECO:0000259" key="6">
    <source>
        <dbReference type="PROSITE" id="PS50089"/>
    </source>
</evidence>
<keyword evidence="8" id="KW-1185">Reference proteome</keyword>
<dbReference type="PROSITE" id="PS00518">
    <property type="entry name" value="ZF_RING_1"/>
    <property type="match status" value="1"/>
</dbReference>
<dbReference type="PROSITE" id="PS50089">
    <property type="entry name" value="ZF_RING_2"/>
    <property type="match status" value="1"/>
</dbReference>
<dbReference type="InParanoid" id="A0A0C2SP95"/>
<dbReference type="InterPro" id="IPR001841">
    <property type="entry name" value="Znf_RING"/>
</dbReference>
<dbReference type="Gene3D" id="3.30.40.10">
    <property type="entry name" value="Zinc/RING finger domain, C3HC4 (zinc finger)"/>
    <property type="match status" value="1"/>
</dbReference>
<dbReference type="InterPro" id="IPR013083">
    <property type="entry name" value="Znf_RING/FYVE/PHD"/>
</dbReference>
<keyword evidence="1" id="KW-0479">Metal-binding</keyword>
<evidence type="ECO:0000313" key="8">
    <source>
        <dbReference type="Proteomes" id="UP000054549"/>
    </source>
</evidence>
<evidence type="ECO:0000256" key="4">
    <source>
        <dbReference type="PROSITE-ProRule" id="PRU00175"/>
    </source>
</evidence>
<evidence type="ECO:0000256" key="2">
    <source>
        <dbReference type="ARBA" id="ARBA00022771"/>
    </source>
</evidence>
<accession>A0A0C2SP95</accession>
<dbReference type="Pfam" id="PF14634">
    <property type="entry name" value="zf-RING_5"/>
    <property type="match status" value="1"/>
</dbReference>
<dbReference type="Proteomes" id="UP000054549">
    <property type="component" value="Unassembled WGS sequence"/>
</dbReference>
<evidence type="ECO:0000256" key="5">
    <source>
        <dbReference type="SAM" id="Coils"/>
    </source>
</evidence>